<evidence type="ECO:0000313" key="2">
    <source>
        <dbReference type="Proteomes" id="UP000306544"/>
    </source>
</evidence>
<keyword evidence="2" id="KW-1185">Reference proteome</keyword>
<dbReference type="SUPFAM" id="SSF53850">
    <property type="entry name" value="Periplasmic binding protein-like II"/>
    <property type="match status" value="1"/>
</dbReference>
<accession>A0A5R9APS6</accession>
<name>A0A5R9APS6_9MICC</name>
<dbReference type="AlphaFoldDB" id="A0A5R9APS6"/>
<organism evidence="1 2">
    <name type="scientific">Nesterenkonia sphaerica</name>
    <dbReference type="NCBI Taxonomy" id="1804988"/>
    <lineage>
        <taxon>Bacteria</taxon>
        <taxon>Bacillati</taxon>
        <taxon>Actinomycetota</taxon>
        <taxon>Actinomycetes</taxon>
        <taxon>Micrococcales</taxon>
        <taxon>Micrococcaceae</taxon>
        <taxon>Nesterenkonia</taxon>
    </lineage>
</organism>
<proteinExistence type="predicted"/>
<reference evidence="1 2" key="1">
    <citation type="submission" date="2019-05" db="EMBL/GenBank/DDBJ databases">
        <title>Nesterenkonia sp. GY239, isolated from the Southern Atlantic Ocean.</title>
        <authorList>
            <person name="Zhang G."/>
        </authorList>
    </citation>
    <scope>NUCLEOTIDE SEQUENCE [LARGE SCALE GENOMIC DNA]</scope>
    <source>
        <strain evidence="1 2">GY239</strain>
    </source>
</reference>
<dbReference type="InterPro" id="IPR006311">
    <property type="entry name" value="TAT_signal"/>
</dbReference>
<protein>
    <submittedName>
        <fullName evidence="1">Extracellular solute-binding protein</fullName>
    </submittedName>
</protein>
<dbReference type="OrthoDB" id="2510110at2"/>
<dbReference type="InterPro" id="IPR050490">
    <property type="entry name" value="Bact_solute-bd_prot1"/>
</dbReference>
<sequence>MNIEINRALVNRRRFLQGSSSLALIGFLAACADRDGSQGDPAELTGALGLLLGSHMTPVETAAQTHADETNVDLEIEHVSTPDIRNVLTNAFMAQRSQWDSVFLTAEVVQEMSERQWLTDVSDLLSAHTQRDAFIAGTMTAADAGGQYLAVPWNVGAPIMHWNKNLLSEVGLDPEAPSNWHSQQNSWDTFVEYAKELTGSINGRNVYGFTDAWADTAVLHTWGSLLQMHGGRWFDDDGRPIFNSEAGQEATQKLYDLLHTHEVVDPAVTTYTWVFDASPAFLNGTRAFFFTWPFMAGVAADPEESEIAGDNGFAPQPAVETSASVDGSEFLAIPAFAENTGEAERFLEYILSPEVQKEIAMEGWATAFSDVNLDPEVLEKFPVNEAVVQSYEYPVDFGFSPDAAMWKSILADQIHSVLTGDADISSALDEAVSQIESERSS</sequence>
<dbReference type="InterPro" id="IPR006059">
    <property type="entry name" value="SBP"/>
</dbReference>
<dbReference type="Gene3D" id="3.40.190.10">
    <property type="entry name" value="Periplasmic binding protein-like II"/>
    <property type="match status" value="2"/>
</dbReference>
<dbReference type="PROSITE" id="PS51257">
    <property type="entry name" value="PROKAR_LIPOPROTEIN"/>
    <property type="match status" value="1"/>
</dbReference>
<comment type="caution">
    <text evidence="1">The sequence shown here is derived from an EMBL/GenBank/DDBJ whole genome shotgun (WGS) entry which is preliminary data.</text>
</comment>
<dbReference type="Pfam" id="PF01547">
    <property type="entry name" value="SBP_bac_1"/>
    <property type="match status" value="1"/>
</dbReference>
<gene>
    <name evidence="1" type="ORF">FEF27_00395</name>
</gene>
<dbReference type="RefSeq" id="WP_138168849.1">
    <property type="nucleotide sequence ID" value="NZ_VAWA01000001.1"/>
</dbReference>
<dbReference type="PROSITE" id="PS51318">
    <property type="entry name" value="TAT"/>
    <property type="match status" value="1"/>
</dbReference>
<dbReference type="PANTHER" id="PTHR43649">
    <property type="entry name" value="ARABINOSE-BINDING PROTEIN-RELATED"/>
    <property type="match status" value="1"/>
</dbReference>
<dbReference type="PANTHER" id="PTHR43649:SF12">
    <property type="entry name" value="DIACETYLCHITOBIOSE BINDING PROTEIN DASA"/>
    <property type="match status" value="1"/>
</dbReference>
<dbReference type="EMBL" id="VAWA01000001">
    <property type="protein sequence ID" value="TLP79885.1"/>
    <property type="molecule type" value="Genomic_DNA"/>
</dbReference>
<dbReference type="Proteomes" id="UP000306544">
    <property type="component" value="Unassembled WGS sequence"/>
</dbReference>
<evidence type="ECO:0000313" key="1">
    <source>
        <dbReference type="EMBL" id="TLP79885.1"/>
    </source>
</evidence>